<dbReference type="PANTHER" id="PTHR11831">
    <property type="entry name" value="30S 40S RIBOSOMAL PROTEIN"/>
    <property type="match status" value="1"/>
</dbReference>
<dbReference type="Proteomes" id="UP000176444">
    <property type="component" value="Unassembled WGS sequence"/>
</dbReference>
<dbReference type="SMART" id="SM00363">
    <property type="entry name" value="S4"/>
    <property type="match status" value="1"/>
</dbReference>
<keyword evidence="2 7" id="KW-0699">rRNA-binding</keyword>
<feature type="domain" description="RNA-binding S4" evidence="8">
    <location>
        <begin position="98"/>
        <end position="165"/>
    </location>
</feature>
<dbReference type="SMART" id="SM01390">
    <property type="entry name" value="Ribosomal_S4"/>
    <property type="match status" value="1"/>
</dbReference>
<proteinExistence type="inferred from homology"/>
<dbReference type="SUPFAM" id="SSF55174">
    <property type="entry name" value="Alpha-L RNA-binding motif"/>
    <property type="match status" value="1"/>
</dbReference>
<dbReference type="Pfam" id="PF00163">
    <property type="entry name" value="Ribosomal_S4"/>
    <property type="match status" value="1"/>
</dbReference>
<comment type="subunit">
    <text evidence="7">Part of the 30S ribosomal subunit. Contacts protein S5. The interaction surface between S4 and S5 is involved in control of translational fidelity.</text>
</comment>
<evidence type="ECO:0000256" key="5">
    <source>
        <dbReference type="ARBA" id="ARBA00023274"/>
    </source>
</evidence>
<dbReference type="InterPro" id="IPR002942">
    <property type="entry name" value="S4_RNA-bd"/>
</dbReference>
<evidence type="ECO:0000256" key="6">
    <source>
        <dbReference type="ARBA" id="ARBA00035254"/>
    </source>
</evidence>
<dbReference type="Pfam" id="PF01479">
    <property type="entry name" value="S4"/>
    <property type="match status" value="1"/>
</dbReference>
<dbReference type="FunFam" id="3.10.290.10:FF:000001">
    <property type="entry name" value="30S ribosomal protein S4"/>
    <property type="match status" value="1"/>
</dbReference>
<comment type="caution">
    <text evidence="10">The sequence shown here is derived from an EMBL/GenBank/DDBJ whole genome shotgun (WGS) entry which is preliminary data.</text>
</comment>
<evidence type="ECO:0000313" key="10">
    <source>
        <dbReference type="EMBL" id="OGC46997.1"/>
    </source>
</evidence>
<protein>
    <recommendedName>
        <fullName evidence="6 7">Small ribosomal subunit protein uS4</fullName>
    </recommendedName>
</protein>
<evidence type="ECO:0000256" key="4">
    <source>
        <dbReference type="ARBA" id="ARBA00022980"/>
    </source>
</evidence>
<evidence type="ECO:0000313" key="11">
    <source>
        <dbReference type="Proteomes" id="UP000176444"/>
    </source>
</evidence>
<dbReference type="Gene3D" id="1.10.1050.10">
    <property type="entry name" value="Ribosomal Protein S4 Delta 41, Chain A, domain 1"/>
    <property type="match status" value="1"/>
</dbReference>
<organism evidence="10 11">
    <name type="scientific">candidate division WWE3 bacterium RIFCSPHIGHO2_01_FULL_35_17</name>
    <dbReference type="NCBI Taxonomy" id="1802614"/>
    <lineage>
        <taxon>Bacteria</taxon>
        <taxon>Katanobacteria</taxon>
    </lineage>
</organism>
<dbReference type="PROSITE" id="PS50889">
    <property type="entry name" value="S4"/>
    <property type="match status" value="1"/>
</dbReference>
<comment type="similarity">
    <text evidence="1 7">Belongs to the universal ribosomal protein uS4 family.</text>
</comment>
<dbReference type="GO" id="GO:0042274">
    <property type="term" value="P:ribosomal small subunit biogenesis"/>
    <property type="evidence" value="ECO:0007669"/>
    <property type="project" value="TreeGrafter"/>
</dbReference>
<feature type="domain" description="Small ribosomal subunit protein uS4 N-terminal" evidence="9">
    <location>
        <begin position="3"/>
        <end position="97"/>
    </location>
</feature>
<dbReference type="NCBIfam" id="NF003717">
    <property type="entry name" value="PRK05327.1"/>
    <property type="match status" value="1"/>
</dbReference>
<dbReference type="Gene3D" id="3.10.290.10">
    <property type="entry name" value="RNA-binding S4 domain"/>
    <property type="match status" value="1"/>
</dbReference>
<dbReference type="EMBL" id="MEUX01000023">
    <property type="protein sequence ID" value="OGC46997.1"/>
    <property type="molecule type" value="Genomic_DNA"/>
</dbReference>
<dbReference type="PANTHER" id="PTHR11831:SF4">
    <property type="entry name" value="SMALL RIBOSOMAL SUBUNIT PROTEIN US4M"/>
    <property type="match status" value="1"/>
</dbReference>
<dbReference type="GO" id="GO:0015935">
    <property type="term" value="C:small ribosomal subunit"/>
    <property type="evidence" value="ECO:0007669"/>
    <property type="project" value="InterPro"/>
</dbReference>
<comment type="function">
    <text evidence="7">One of the primary rRNA binding proteins, it binds directly to 16S rRNA where it nucleates assembly of the body of the 30S subunit.</text>
</comment>
<evidence type="ECO:0000256" key="7">
    <source>
        <dbReference type="HAMAP-Rule" id="MF_01306"/>
    </source>
</evidence>
<name>A0A1F4UPV2_UNCKA</name>
<dbReference type="NCBIfam" id="TIGR01017">
    <property type="entry name" value="rpsD_bact"/>
    <property type="match status" value="1"/>
</dbReference>
<sequence>MARYTGPKCRLCRREGVKLFLKGSRCVSEKCALSKRAQIPGQHFRGRSRVSDYGKHLREKQKVKRIYGLLEAQFKTYYEKAAKVPGVTGDIFLQQLESRLDNAVFLAGFASSRQAARQLIRHKKININGKQVDLPAYQVSANDMISYVVADAKPKEESEFPSWLAWDAKSKNVKVLRLPVREDIGYEINEQLIVEYYSR</sequence>
<dbReference type="AlphaFoldDB" id="A0A1F4UPV2"/>
<dbReference type="CDD" id="cd00165">
    <property type="entry name" value="S4"/>
    <property type="match status" value="1"/>
</dbReference>
<evidence type="ECO:0000256" key="2">
    <source>
        <dbReference type="ARBA" id="ARBA00022730"/>
    </source>
</evidence>
<accession>A0A1F4UPV2</accession>
<keyword evidence="5 7" id="KW-0687">Ribonucleoprotein</keyword>
<evidence type="ECO:0000259" key="8">
    <source>
        <dbReference type="SMART" id="SM00363"/>
    </source>
</evidence>
<dbReference type="FunFam" id="1.10.1050.10:FF:000001">
    <property type="entry name" value="30S ribosomal protein S4"/>
    <property type="match status" value="1"/>
</dbReference>
<dbReference type="InterPro" id="IPR022801">
    <property type="entry name" value="Ribosomal_uS4"/>
</dbReference>
<dbReference type="InterPro" id="IPR001912">
    <property type="entry name" value="Ribosomal_uS4_N"/>
</dbReference>
<keyword evidence="3 7" id="KW-0694">RNA-binding</keyword>
<evidence type="ECO:0000256" key="1">
    <source>
        <dbReference type="ARBA" id="ARBA00007465"/>
    </source>
</evidence>
<dbReference type="GO" id="GO:0003735">
    <property type="term" value="F:structural constituent of ribosome"/>
    <property type="evidence" value="ECO:0007669"/>
    <property type="project" value="InterPro"/>
</dbReference>
<gene>
    <name evidence="7" type="primary">rpsD</name>
    <name evidence="10" type="ORF">A2713_02045</name>
</gene>
<dbReference type="GO" id="GO:0019843">
    <property type="term" value="F:rRNA binding"/>
    <property type="evidence" value="ECO:0007669"/>
    <property type="project" value="UniProtKB-UniRule"/>
</dbReference>
<dbReference type="GO" id="GO:0006412">
    <property type="term" value="P:translation"/>
    <property type="evidence" value="ECO:0007669"/>
    <property type="project" value="UniProtKB-UniRule"/>
</dbReference>
<evidence type="ECO:0000256" key="3">
    <source>
        <dbReference type="ARBA" id="ARBA00022884"/>
    </source>
</evidence>
<comment type="function">
    <text evidence="7">With S5 and S12 plays an important role in translational accuracy.</text>
</comment>
<reference evidence="10 11" key="1">
    <citation type="journal article" date="2016" name="Nat. Commun.">
        <title>Thousands of microbial genomes shed light on interconnected biogeochemical processes in an aquifer system.</title>
        <authorList>
            <person name="Anantharaman K."/>
            <person name="Brown C.T."/>
            <person name="Hug L.A."/>
            <person name="Sharon I."/>
            <person name="Castelle C.J."/>
            <person name="Probst A.J."/>
            <person name="Thomas B.C."/>
            <person name="Singh A."/>
            <person name="Wilkins M.J."/>
            <person name="Karaoz U."/>
            <person name="Brodie E.L."/>
            <person name="Williams K.H."/>
            <person name="Hubbard S.S."/>
            <person name="Banfield J.F."/>
        </authorList>
    </citation>
    <scope>NUCLEOTIDE SEQUENCE [LARGE SCALE GENOMIC DNA]</scope>
</reference>
<evidence type="ECO:0000259" key="9">
    <source>
        <dbReference type="SMART" id="SM01390"/>
    </source>
</evidence>
<keyword evidence="4 7" id="KW-0689">Ribosomal protein</keyword>
<dbReference type="InterPro" id="IPR036986">
    <property type="entry name" value="S4_RNA-bd_sf"/>
</dbReference>
<dbReference type="InterPro" id="IPR005709">
    <property type="entry name" value="Ribosomal_uS4_bac-type"/>
</dbReference>
<dbReference type="HAMAP" id="MF_01306_B">
    <property type="entry name" value="Ribosomal_uS4_B"/>
    <property type="match status" value="1"/>
</dbReference>